<gene>
    <name evidence="4" type="ORF">ACFQRF_24325</name>
</gene>
<dbReference type="EMBL" id="JBHTBH010000014">
    <property type="protein sequence ID" value="MFC7330865.1"/>
    <property type="molecule type" value="Genomic_DNA"/>
</dbReference>
<dbReference type="Pfam" id="PF13411">
    <property type="entry name" value="MerR_1"/>
    <property type="match status" value="1"/>
</dbReference>
<dbReference type="InterPro" id="IPR047057">
    <property type="entry name" value="MerR_fam"/>
</dbReference>
<dbReference type="SUPFAM" id="SSF46955">
    <property type="entry name" value="Putative DNA-binding domain"/>
    <property type="match status" value="2"/>
</dbReference>
<evidence type="ECO:0000259" key="3">
    <source>
        <dbReference type="PROSITE" id="PS50937"/>
    </source>
</evidence>
<feature type="domain" description="HTH merR-type" evidence="3">
    <location>
        <begin position="8"/>
        <end position="56"/>
    </location>
</feature>
<comment type="caution">
    <text evidence="4">The sequence shown here is derived from an EMBL/GenBank/DDBJ whole genome shotgun (WGS) entry which is preliminary data.</text>
</comment>
<accession>A0ABW2KN88</accession>
<sequence length="281" mass="29670">MTRANRTTLRPVDLARAAGVSTQQIRNYEEAGILPPAPRTESGYRVFGPRHLAAVLTFRALARGRGPVTAQAIMLAVHDGDVPRALAMVDADHAALHEQRRSLQAAGEALAALAGQEPGTAATPRSGLRIGEVAAVLGVRTSTLRVWESAGLLAPRREPGTTYRRYGPADVRDARLVQILRQSRYPLPQIHPIMTELRRSGSGDALRAALTRRAAELDHRAAAMLEGDSHLHHYITAPATPPAAAVAPRPGEPVGGPAASENTGVGAVHGGHRDPGAGSEH</sequence>
<keyword evidence="1" id="KW-0238">DNA-binding</keyword>
<dbReference type="InterPro" id="IPR000551">
    <property type="entry name" value="MerR-type_HTH_dom"/>
</dbReference>
<organism evidence="4 5">
    <name type="scientific">Marinactinospora rubrisoli</name>
    <dbReference type="NCBI Taxonomy" id="2715399"/>
    <lineage>
        <taxon>Bacteria</taxon>
        <taxon>Bacillati</taxon>
        <taxon>Actinomycetota</taxon>
        <taxon>Actinomycetes</taxon>
        <taxon>Streptosporangiales</taxon>
        <taxon>Nocardiopsidaceae</taxon>
        <taxon>Marinactinospora</taxon>
    </lineage>
</organism>
<keyword evidence="5" id="KW-1185">Reference proteome</keyword>
<evidence type="ECO:0000313" key="4">
    <source>
        <dbReference type="EMBL" id="MFC7330865.1"/>
    </source>
</evidence>
<dbReference type="Pfam" id="PF00376">
    <property type="entry name" value="MerR"/>
    <property type="match status" value="1"/>
</dbReference>
<dbReference type="SMART" id="SM00422">
    <property type="entry name" value="HTH_MERR"/>
    <property type="match status" value="2"/>
</dbReference>
<feature type="compositionally biased region" description="Basic and acidic residues" evidence="2">
    <location>
        <begin position="271"/>
        <end position="281"/>
    </location>
</feature>
<evidence type="ECO:0000256" key="1">
    <source>
        <dbReference type="ARBA" id="ARBA00023125"/>
    </source>
</evidence>
<dbReference type="PANTHER" id="PTHR30204:SF93">
    <property type="entry name" value="HTH MERR-TYPE DOMAIN-CONTAINING PROTEIN"/>
    <property type="match status" value="1"/>
</dbReference>
<proteinExistence type="predicted"/>
<dbReference type="Proteomes" id="UP001596540">
    <property type="component" value="Unassembled WGS sequence"/>
</dbReference>
<evidence type="ECO:0000256" key="2">
    <source>
        <dbReference type="SAM" id="MobiDB-lite"/>
    </source>
</evidence>
<dbReference type="PANTHER" id="PTHR30204">
    <property type="entry name" value="REDOX-CYCLING DRUG-SENSING TRANSCRIPTIONAL ACTIVATOR SOXR"/>
    <property type="match status" value="1"/>
</dbReference>
<reference evidence="5" key="1">
    <citation type="journal article" date="2019" name="Int. J. Syst. Evol. Microbiol.">
        <title>The Global Catalogue of Microorganisms (GCM) 10K type strain sequencing project: providing services to taxonomists for standard genome sequencing and annotation.</title>
        <authorList>
            <consortium name="The Broad Institute Genomics Platform"/>
            <consortium name="The Broad Institute Genome Sequencing Center for Infectious Disease"/>
            <person name="Wu L."/>
            <person name="Ma J."/>
        </authorList>
    </citation>
    <scope>NUCLEOTIDE SEQUENCE [LARGE SCALE GENOMIC DNA]</scope>
    <source>
        <strain evidence="5">CGMCC 4.7382</strain>
    </source>
</reference>
<dbReference type="PROSITE" id="PS50937">
    <property type="entry name" value="HTH_MERR_2"/>
    <property type="match status" value="2"/>
</dbReference>
<feature type="region of interest" description="Disordered" evidence="2">
    <location>
        <begin position="241"/>
        <end position="281"/>
    </location>
</feature>
<protein>
    <submittedName>
        <fullName evidence="4">MerR family transcriptional regulator</fullName>
    </submittedName>
</protein>
<evidence type="ECO:0000313" key="5">
    <source>
        <dbReference type="Proteomes" id="UP001596540"/>
    </source>
</evidence>
<feature type="domain" description="HTH merR-type" evidence="3">
    <location>
        <begin position="127"/>
        <end position="196"/>
    </location>
</feature>
<dbReference type="RefSeq" id="WP_379873504.1">
    <property type="nucleotide sequence ID" value="NZ_JBHTBH010000014.1"/>
</dbReference>
<dbReference type="Gene3D" id="1.10.1660.10">
    <property type="match status" value="2"/>
</dbReference>
<dbReference type="InterPro" id="IPR009061">
    <property type="entry name" value="DNA-bd_dom_put_sf"/>
</dbReference>
<name>A0ABW2KN88_9ACTN</name>